<sequence>MRLQRLTEYLLRHRWQAIILTFIITYIPVIGMASILIACLVTLCVGVVEGAMFTLAATLPYVLVFASGTREAIPMVVWATVTLTVLGNVLTWVFAVMLRRHCSWSFILQVAALTGVLAISVIHLAYPGIGDWWAAQLQSFYNQSAALAGAAQGETLPAIGESQVDTINIIKNFATGILAVFVLFTAVIQVMVARWWQITVSHTGRLGRELQGIHLSRLAGGLFMLALVLYYLENSVVLDILPVLCLLFSAAGLSLVHYIFGLMEPSKGRFWLSLLYIALMYSLTMIAMLPLFSALNLILPVVIAVMILSASIFAFVVLGLFDVWFNMRKRIRKV</sequence>
<evidence type="ECO:0000313" key="3">
    <source>
        <dbReference type="Proteomes" id="UP000324194"/>
    </source>
</evidence>
<feature type="transmembrane region" description="Helical" evidence="1">
    <location>
        <begin position="238"/>
        <end position="260"/>
    </location>
</feature>
<evidence type="ECO:0008006" key="4">
    <source>
        <dbReference type="Google" id="ProtNLM"/>
    </source>
</evidence>
<keyword evidence="1" id="KW-0812">Transmembrane</keyword>
<keyword evidence="1" id="KW-0472">Membrane</keyword>
<evidence type="ECO:0000313" key="2">
    <source>
        <dbReference type="EMBL" id="VVC76574.1"/>
    </source>
</evidence>
<feature type="transmembrane region" description="Helical" evidence="1">
    <location>
        <begin position="20"/>
        <end position="53"/>
    </location>
</feature>
<evidence type="ECO:0000256" key="1">
    <source>
        <dbReference type="SAM" id="Phobius"/>
    </source>
</evidence>
<gene>
    <name evidence="2" type="ORF">AQUSIP_18900</name>
</gene>
<dbReference type="KEGG" id="asip:AQUSIP_18900"/>
<feature type="transmembrane region" description="Helical" evidence="1">
    <location>
        <begin position="173"/>
        <end position="193"/>
    </location>
</feature>
<keyword evidence="1" id="KW-1133">Transmembrane helix</keyword>
<dbReference type="EMBL" id="LR699119">
    <property type="protein sequence ID" value="VVC76574.1"/>
    <property type="molecule type" value="Genomic_DNA"/>
</dbReference>
<accession>A0A5E4PI28</accession>
<feature type="transmembrane region" description="Helical" evidence="1">
    <location>
        <begin position="214"/>
        <end position="232"/>
    </location>
</feature>
<reference evidence="2 3" key="1">
    <citation type="submission" date="2019-08" db="EMBL/GenBank/DDBJ databases">
        <authorList>
            <person name="Guy L."/>
        </authorList>
    </citation>
    <scope>NUCLEOTIDE SEQUENCE [LARGE SCALE GENOMIC DNA]</scope>
    <source>
        <strain evidence="2 3">SGT-108</strain>
    </source>
</reference>
<protein>
    <recommendedName>
        <fullName evidence="4">DUF2232 domain-containing protein</fullName>
    </recommendedName>
</protein>
<name>A0A5E4PI28_9COXI</name>
<dbReference type="AlphaFoldDB" id="A0A5E4PI28"/>
<feature type="transmembrane region" description="Helical" evidence="1">
    <location>
        <begin position="73"/>
        <end position="94"/>
    </location>
</feature>
<feature type="transmembrane region" description="Helical" evidence="1">
    <location>
        <begin position="106"/>
        <end position="126"/>
    </location>
</feature>
<dbReference type="Proteomes" id="UP000324194">
    <property type="component" value="Chromosome 1"/>
</dbReference>
<feature type="transmembrane region" description="Helical" evidence="1">
    <location>
        <begin position="272"/>
        <end position="292"/>
    </location>
</feature>
<proteinExistence type="predicted"/>
<keyword evidence="3" id="KW-1185">Reference proteome</keyword>
<organism evidence="2 3">
    <name type="scientific">Aquicella siphonis</name>
    <dbReference type="NCBI Taxonomy" id="254247"/>
    <lineage>
        <taxon>Bacteria</taxon>
        <taxon>Pseudomonadati</taxon>
        <taxon>Pseudomonadota</taxon>
        <taxon>Gammaproteobacteria</taxon>
        <taxon>Legionellales</taxon>
        <taxon>Coxiellaceae</taxon>
        <taxon>Aquicella</taxon>
    </lineage>
</organism>
<feature type="transmembrane region" description="Helical" evidence="1">
    <location>
        <begin position="298"/>
        <end position="325"/>
    </location>
</feature>
<dbReference type="OrthoDB" id="5659946at2"/>
<dbReference type="RefSeq" id="WP_148339884.1">
    <property type="nucleotide sequence ID" value="NZ_LR699119.1"/>
</dbReference>